<evidence type="ECO:0000256" key="6">
    <source>
        <dbReference type="RuleBase" id="RU003435"/>
    </source>
</evidence>
<reference evidence="9" key="1">
    <citation type="submission" date="2017-08" db="EMBL/GenBank/DDBJ databases">
        <authorList>
            <person name="Polle J.E."/>
            <person name="Barry K."/>
            <person name="Cushman J."/>
            <person name="Schmutz J."/>
            <person name="Tran D."/>
            <person name="Hathwaick L.T."/>
            <person name="Yim W.C."/>
            <person name="Jenkins J."/>
            <person name="Mckie-Krisberg Z.M."/>
            <person name="Prochnik S."/>
            <person name="Lindquist E."/>
            <person name="Dockter R.B."/>
            <person name="Adam C."/>
            <person name="Molina H."/>
            <person name="Bunkerborg J."/>
            <person name="Jin E."/>
            <person name="Buchheim M."/>
            <person name="Magnuson J."/>
        </authorList>
    </citation>
    <scope>NUCLEOTIDE SEQUENCE</scope>
    <source>
        <strain evidence="9">CCAP 19/18</strain>
    </source>
</reference>
<accession>A0ABQ7H7B5</accession>
<evidence type="ECO:0000256" key="4">
    <source>
        <dbReference type="ARBA" id="ARBA00022833"/>
    </source>
</evidence>
<evidence type="ECO:0000256" key="2">
    <source>
        <dbReference type="ARBA" id="ARBA00022723"/>
    </source>
</evidence>
<proteinExistence type="inferred from homology"/>
<feature type="region of interest" description="Disordered" evidence="7">
    <location>
        <begin position="341"/>
        <end position="367"/>
    </location>
</feature>
<keyword evidence="1 6" id="KW-0645">Protease</keyword>
<gene>
    <name evidence="9" type="ORF">DUNSADRAFT_5496</name>
</gene>
<evidence type="ECO:0000256" key="1">
    <source>
        <dbReference type="ARBA" id="ARBA00022670"/>
    </source>
</evidence>
<dbReference type="InterPro" id="IPR045090">
    <property type="entry name" value="Pept_M3A_M3B"/>
</dbReference>
<dbReference type="EMBL" id="MU069456">
    <property type="protein sequence ID" value="KAF5842729.1"/>
    <property type="molecule type" value="Genomic_DNA"/>
</dbReference>
<keyword evidence="5 6" id="KW-0482">Metalloprotease</keyword>
<feature type="region of interest" description="Disordered" evidence="7">
    <location>
        <begin position="825"/>
        <end position="844"/>
    </location>
</feature>
<keyword evidence="10" id="KW-1185">Reference proteome</keyword>
<evidence type="ECO:0000313" key="10">
    <source>
        <dbReference type="Proteomes" id="UP000815325"/>
    </source>
</evidence>
<feature type="region of interest" description="Disordered" evidence="7">
    <location>
        <begin position="480"/>
        <end position="503"/>
    </location>
</feature>
<feature type="region of interest" description="Disordered" evidence="7">
    <location>
        <begin position="384"/>
        <end position="406"/>
    </location>
</feature>
<dbReference type="Pfam" id="PF01432">
    <property type="entry name" value="Peptidase_M3"/>
    <property type="match status" value="1"/>
</dbReference>
<evidence type="ECO:0000256" key="3">
    <source>
        <dbReference type="ARBA" id="ARBA00022801"/>
    </source>
</evidence>
<dbReference type="PANTHER" id="PTHR11804:SF79">
    <property type="entry name" value="MITOCHONDRIAL INTERMEDIATE PEPTIDASE"/>
    <property type="match status" value="1"/>
</dbReference>
<comment type="cofactor">
    <cofactor evidence="6">
        <name>Zn(2+)</name>
        <dbReference type="ChEBI" id="CHEBI:29105"/>
    </cofactor>
    <text evidence="6">Binds 1 zinc ion.</text>
</comment>
<comment type="similarity">
    <text evidence="6">Belongs to the peptidase M3 family.</text>
</comment>
<feature type="compositionally biased region" description="Low complexity" evidence="7">
    <location>
        <begin position="386"/>
        <end position="402"/>
    </location>
</feature>
<protein>
    <recommendedName>
        <fullName evidence="8">Peptidase M3A/M3B catalytic domain-containing protein</fullName>
    </recommendedName>
</protein>
<sequence>MQFTFQSSRHINPMLATCSRASASMLLFPRRRRPGHTNTHLPYPACKATGTEQTNGMEPCKQASTQSQANTTSLSGFACLPHVTSASHFWPAWLRVYRPRIESLMRAASSAPAKPAALLPLLDELLFEIKQVSVPALHCSEHHASHEWRAAAAQVHSACHKYEQYVLRNRGLYSKVMEAERKLIKAQASTAGDDPGNKRREKVGAGNHGVQHMSSFQPGSSISSSTLEHSAAHLKGELRAHGVQHDLEQEHLSGEALLHLAQTLLHLFERRGAAVQDEFSTSHFALAHVPDTEDPVWQECMNVVQAERKLASGVRVCVAGASSSPVLPLIYVDWGDGDLSPGCPRAQEGDDDDDHDDDARPPWADDPILLPLLRRTPKLHAYIAGDSSRSRSSNSSSSSSSSSDRDAGARSWGAVLLLDSVATSQVLCHHPNACLRQAVYEAGLESRMETALHLRSQMAAARAAIARANRAPSYAHLMVETRQQQQHKQQQQEQQQPQQQSHLESQNLPQAFLGDLDAAAGMLDGSSTPKRSAHGRVEGSKRLLDACAHAVRGAADQQVRHMAATMGPMCATGAQPQEAAGVARLPAWDVSYTQQRLLQSQGLDVQYEHVQAYMSLHGIIEGLGDVLRKSMGIKLRFLNTTSDLGGEVPAESSLAADLWDAGVIRLVLESWGGGNAGPHADALSVPLGVCYLHPGGGYGTRQLRFARQAPSSLSSHYRRATEGPNVPCGVEYPETCWDQLPVVSVGLQQPWRRGYAGKLAAVMELLHELGHAVHLIASSHTAPYKLFGGLHSLLEVLEVPSILFERFAMDPRSLRAICRLPSSASDRAQEGRGPSPHMDAGTAQRLAKQLKAQHSSALDFQEQVLVALGDHLLNVEAPVRTTRQLGDAASVFASLWERHSSIPHVPASLKRLSSLPIACQHQATFWVYVSAWCCACGLWERYLAPDPLGSSTQGAKAGRTLLHSLFEKGSYGHSEVLASTSGWTDACSSSAGVECAMALATSDNFARWLYDGE</sequence>
<dbReference type="SUPFAM" id="SSF55486">
    <property type="entry name" value="Metalloproteases ('zincins'), catalytic domain"/>
    <property type="match status" value="1"/>
</dbReference>
<evidence type="ECO:0000256" key="7">
    <source>
        <dbReference type="SAM" id="MobiDB-lite"/>
    </source>
</evidence>
<feature type="region of interest" description="Disordered" evidence="7">
    <location>
        <begin position="208"/>
        <end position="228"/>
    </location>
</feature>
<dbReference type="PANTHER" id="PTHR11804">
    <property type="entry name" value="PROTEASE M3 THIMET OLIGOPEPTIDASE-RELATED"/>
    <property type="match status" value="1"/>
</dbReference>
<name>A0ABQ7H7B5_DUNSA</name>
<keyword evidence="2 6" id="KW-0479">Metal-binding</keyword>
<organism evidence="9 10">
    <name type="scientific">Dunaliella salina</name>
    <name type="common">Green alga</name>
    <name type="synonym">Protococcus salinus</name>
    <dbReference type="NCBI Taxonomy" id="3046"/>
    <lineage>
        <taxon>Eukaryota</taxon>
        <taxon>Viridiplantae</taxon>
        <taxon>Chlorophyta</taxon>
        <taxon>core chlorophytes</taxon>
        <taxon>Chlorophyceae</taxon>
        <taxon>CS clade</taxon>
        <taxon>Chlamydomonadales</taxon>
        <taxon>Dunaliellaceae</taxon>
        <taxon>Dunaliella</taxon>
    </lineage>
</organism>
<dbReference type="Gene3D" id="1.10.1370.40">
    <property type="match status" value="1"/>
</dbReference>
<dbReference type="InterPro" id="IPR001567">
    <property type="entry name" value="Pept_M3A_M3B_dom"/>
</dbReference>
<evidence type="ECO:0000313" key="9">
    <source>
        <dbReference type="EMBL" id="KAF5842729.1"/>
    </source>
</evidence>
<comment type="caution">
    <text evidence="9">The sequence shown here is derived from an EMBL/GenBank/DDBJ whole genome shotgun (WGS) entry which is preliminary data.</text>
</comment>
<feature type="domain" description="Peptidase M3A/M3B catalytic" evidence="8">
    <location>
        <begin position="761"/>
        <end position="962"/>
    </location>
</feature>
<evidence type="ECO:0000259" key="8">
    <source>
        <dbReference type="Pfam" id="PF01432"/>
    </source>
</evidence>
<dbReference type="Proteomes" id="UP000815325">
    <property type="component" value="Unassembled WGS sequence"/>
</dbReference>
<keyword evidence="3 6" id="KW-0378">Hydrolase</keyword>
<feature type="compositionally biased region" description="Low complexity" evidence="7">
    <location>
        <begin position="214"/>
        <end position="225"/>
    </location>
</feature>
<evidence type="ECO:0000256" key="5">
    <source>
        <dbReference type="ARBA" id="ARBA00023049"/>
    </source>
</evidence>
<feature type="compositionally biased region" description="Low complexity" evidence="7">
    <location>
        <begin position="483"/>
        <end position="500"/>
    </location>
</feature>
<keyword evidence="4 6" id="KW-0862">Zinc</keyword>